<protein>
    <submittedName>
        <fullName evidence="1">Uncharacterized protein</fullName>
    </submittedName>
</protein>
<reference evidence="1 2" key="1">
    <citation type="journal article" date="2017" name="Environ. Microbiol.">
        <title>Genomic and physiological analyses of 'Reinekea forsetii' reveal a versatile opportunistic lifestyle during spring algae blooms.</title>
        <authorList>
            <person name="Avci B."/>
            <person name="Hahnke R.L."/>
            <person name="Chafee M."/>
            <person name="Fischer T."/>
            <person name="Gruber-Vodicka H."/>
            <person name="Tegetmeyer H.E."/>
            <person name="Harder J."/>
            <person name="Fuchs B.M."/>
            <person name="Amann R.I."/>
            <person name="Teeling H."/>
        </authorList>
    </citation>
    <scope>NUCLEOTIDE SEQUENCE [LARGE SCALE GENOMIC DNA]</scope>
    <source>
        <strain evidence="1 2">Hel1_31_D35</strain>
    </source>
</reference>
<evidence type="ECO:0000313" key="1">
    <source>
        <dbReference type="EMBL" id="ATX76275.1"/>
    </source>
</evidence>
<accession>A0A2K8KN84</accession>
<dbReference type="KEGG" id="rfo:REIFOR_01126"/>
<proteinExistence type="predicted"/>
<sequence>MRSHADRQDIRLIRSNMRLRLPRLKRSDQVKLTYLLQKAHKGLSLTLQHRLAERALALVDPSV</sequence>
<dbReference type="Proteomes" id="UP000229757">
    <property type="component" value="Chromosome"/>
</dbReference>
<keyword evidence="2" id="KW-1185">Reference proteome</keyword>
<dbReference type="AlphaFoldDB" id="A0A2K8KN84"/>
<gene>
    <name evidence="1" type="ORF">REIFOR_01126</name>
</gene>
<name>A0A2K8KN84_9GAMM</name>
<dbReference type="EMBL" id="CP011797">
    <property type="protein sequence ID" value="ATX76275.1"/>
    <property type="molecule type" value="Genomic_DNA"/>
</dbReference>
<evidence type="ECO:0000313" key="2">
    <source>
        <dbReference type="Proteomes" id="UP000229757"/>
    </source>
</evidence>
<organism evidence="1 2">
    <name type="scientific">Reinekea forsetii</name>
    <dbReference type="NCBI Taxonomy" id="1336806"/>
    <lineage>
        <taxon>Bacteria</taxon>
        <taxon>Pseudomonadati</taxon>
        <taxon>Pseudomonadota</taxon>
        <taxon>Gammaproteobacteria</taxon>
        <taxon>Oceanospirillales</taxon>
        <taxon>Saccharospirillaceae</taxon>
        <taxon>Reinekea</taxon>
    </lineage>
</organism>